<evidence type="ECO:0000313" key="1">
    <source>
        <dbReference type="EMBL" id="QWS06183.1"/>
    </source>
</evidence>
<keyword evidence="1" id="KW-0496">Mitochondrion</keyword>
<name>A0A8F1Y2H8_CLORO</name>
<dbReference type="AlphaFoldDB" id="A0A8F1Y2H8"/>
<protein>
    <submittedName>
        <fullName evidence="1">Uncharacterized protein</fullName>
    </submittedName>
</protein>
<geneLocation type="mitochondrion" evidence="1"/>
<reference evidence="1" key="1">
    <citation type="submission" date="2020-09" db="EMBL/GenBank/DDBJ databases">
        <authorList>
            <person name="Zhao Z.Y."/>
            <person name="Zhu K.F."/>
            <person name="Tang D.X."/>
            <person name="Wang Y.B."/>
            <person name="Wang Y."/>
            <person name="Geng Y.P."/>
            <person name="Yu H."/>
        </authorList>
    </citation>
    <scope>NUCLEOTIDE SEQUENCE</scope>
</reference>
<organism evidence="1">
    <name type="scientific">Clonostachys rogersoniana</name>
    <dbReference type="NCBI Taxonomy" id="122658"/>
    <lineage>
        <taxon>Eukaryota</taxon>
        <taxon>Fungi</taxon>
        <taxon>Dikarya</taxon>
        <taxon>Ascomycota</taxon>
        <taxon>Pezizomycotina</taxon>
        <taxon>Sordariomycetes</taxon>
        <taxon>Hypocreomycetidae</taxon>
        <taxon>Hypocreales</taxon>
        <taxon>Bionectriaceae</taxon>
        <taxon>Clonostachys</taxon>
    </lineage>
</organism>
<proteinExistence type="predicted"/>
<dbReference type="EMBL" id="MW030499">
    <property type="protein sequence ID" value="QWS06183.1"/>
    <property type="molecule type" value="Genomic_DNA"/>
</dbReference>
<sequence length="103" mass="12568">MYRKKKQYKIELSLFKSYKEFSEIVKNVLNITAKEEIDINKTINTYIIKAKIYNEYVTFDRDIINLISLYPLVNIEDKLRKLFQQSKYNKIEYIIIEINNEKF</sequence>
<gene>
    <name evidence="1" type="primary">orf103</name>
</gene>
<accession>A0A8F1Y2H8</accession>